<gene>
    <name evidence="1" type="ORF">LHYA1_G007400</name>
</gene>
<dbReference type="GeneID" id="41987598"/>
<dbReference type="OrthoDB" id="188042at2759"/>
<evidence type="ECO:0000313" key="2">
    <source>
        <dbReference type="Proteomes" id="UP000431533"/>
    </source>
</evidence>
<dbReference type="AlphaFoldDB" id="A0A8H8TVK5"/>
<organism evidence="1 2">
    <name type="scientific">Lachnellula hyalina</name>
    <dbReference type="NCBI Taxonomy" id="1316788"/>
    <lineage>
        <taxon>Eukaryota</taxon>
        <taxon>Fungi</taxon>
        <taxon>Dikarya</taxon>
        <taxon>Ascomycota</taxon>
        <taxon>Pezizomycotina</taxon>
        <taxon>Leotiomycetes</taxon>
        <taxon>Helotiales</taxon>
        <taxon>Lachnaceae</taxon>
        <taxon>Lachnellula</taxon>
    </lineage>
</organism>
<proteinExistence type="predicted"/>
<protein>
    <submittedName>
        <fullName evidence="1">Uncharacterized protein</fullName>
    </submittedName>
</protein>
<dbReference type="Pfam" id="PF06101">
    <property type="entry name" value="Vps62"/>
    <property type="match status" value="1"/>
</dbReference>
<dbReference type="RefSeq" id="XP_031002722.1">
    <property type="nucleotide sequence ID" value="XM_031152329.1"/>
</dbReference>
<sequence length="353" mass="38960">MSCAICVSFEGNRIHAPSKCHSLSPALLFESAISKYGPVLQIHPYETYNLCSVEWFLSHCTLIDSKNPSNNIVHPTQAQLPHVPKEGTRYYLNIEEAVKPGDFPAAKAYVNAFWVSGQTYTDLQFWFFNAYNGHGTALFSSLLLNKPAHTGTIDLSPLGEHAGDWEYAAIRIDNRTQDMIGIMLSAHGKNIFYNKMTVEKEFKFIQGTHPVIYSSLNGHANFPSTGPNYTEHRRILGTPVCLDFNRLNSTADGGKSLDCSQNYQLVNAPWLKEVISPAWVGYPYRWGPEGTAIHMDTKTLGNFLIAALGEKQADPLLDTPAVLAASWLLHVFVTADINGAGAPSGQGPWSGHY</sequence>
<dbReference type="InterPro" id="IPR009291">
    <property type="entry name" value="Vps62"/>
</dbReference>
<dbReference type="EMBL" id="QGMH01000154">
    <property type="protein sequence ID" value="TVY23934.1"/>
    <property type="molecule type" value="Genomic_DNA"/>
</dbReference>
<dbReference type="Proteomes" id="UP000431533">
    <property type="component" value="Unassembled WGS sequence"/>
</dbReference>
<accession>A0A8H8TVK5</accession>
<reference evidence="1 2" key="1">
    <citation type="submission" date="2018-05" db="EMBL/GenBank/DDBJ databases">
        <title>Genome sequencing and assembly of the regulated plant pathogen Lachnellula willkommii and related sister species for the development of diagnostic species identification markers.</title>
        <authorList>
            <person name="Giroux E."/>
            <person name="Bilodeau G."/>
        </authorList>
    </citation>
    <scope>NUCLEOTIDE SEQUENCE [LARGE SCALE GENOMIC DNA]</scope>
    <source>
        <strain evidence="1 2">CBS 185.66</strain>
    </source>
</reference>
<name>A0A8H8TVK5_9HELO</name>
<keyword evidence="2" id="KW-1185">Reference proteome</keyword>
<evidence type="ECO:0000313" key="1">
    <source>
        <dbReference type="EMBL" id="TVY23934.1"/>
    </source>
</evidence>
<comment type="caution">
    <text evidence="1">The sequence shown here is derived from an EMBL/GenBank/DDBJ whole genome shotgun (WGS) entry which is preliminary data.</text>
</comment>
<dbReference type="PANTHER" id="PTHR48173">
    <property type="entry name" value="GNK2-HOMOLOGOUS DOMAIN-CONTAINING PROTEIN"/>
    <property type="match status" value="1"/>
</dbReference>
<dbReference type="PANTHER" id="PTHR48173:SF3">
    <property type="entry name" value="PROCESSING PROTEIN PRP39, PUTATIVE-RELATED"/>
    <property type="match status" value="1"/>
</dbReference>